<feature type="domain" description="YcxB-like C-terminal" evidence="2">
    <location>
        <begin position="118"/>
        <end position="164"/>
    </location>
</feature>
<organism evidence="3 4">
    <name type="scientific">Candidatus Pseudoramibacter fermentans</name>
    <dbReference type="NCBI Taxonomy" id="2594427"/>
    <lineage>
        <taxon>Bacteria</taxon>
        <taxon>Bacillati</taxon>
        <taxon>Bacillota</taxon>
        <taxon>Clostridia</taxon>
        <taxon>Eubacteriales</taxon>
        <taxon>Eubacteriaceae</taxon>
        <taxon>Pseudoramibacter</taxon>
    </lineage>
</organism>
<comment type="caution">
    <text evidence="3">The sequence shown here is derived from an EMBL/GenBank/DDBJ whole genome shotgun (WGS) entry which is preliminary data.</text>
</comment>
<keyword evidence="4" id="KW-1185">Reference proteome</keyword>
<sequence length="185" mass="20984">MKSSPTGKNADQIPIPEHIEDVTFTVKMEEQYLFDFFLYHAYSKLSGFLVNLLGLAVGFTGLFQYANHRISPLACVIYVAAAVVFLGYTPLTLKLRAKKAMKAMDQTETQVTLSEKCGMIKKQGEEEKQYQWDEMERAVVTPKTIGIYLKNDEAIIIPKPSFGDQFVPAFMMITKQLGLKNVRMR</sequence>
<dbReference type="InterPro" id="IPR025588">
    <property type="entry name" value="YcxB-like_C"/>
</dbReference>
<feature type="transmembrane region" description="Helical" evidence="1">
    <location>
        <begin position="45"/>
        <end position="64"/>
    </location>
</feature>
<dbReference type="Proteomes" id="UP000473648">
    <property type="component" value="Unassembled WGS sequence"/>
</dbReference>
<gene>
    <name evidence="3" type="ORF">FRC53_03500</name>
</gene>
<reference evidence="3" key="1">
    <citation type="journal article" date="2020" name="Appl. Environ. Microbiol.">
        <title>Medium-Chain Fatty Acid Synthesis by 'Candidatus Weimeria bifida' gen. nov., sp. nov., and 'Candidatus Pseudoramibacter fermentans' sp. nov.</title>
        <authorList>
            <person name="Scarborough M.J."/>
            <person name="Myers K.S."/>
            <person name="Donohue T.J."/>
            <person name="Noguera D.R."/>
        </authorList>
    </citation>
    <scope>NUCLEOTIDE SEQUENCE</scope>
    <source>
        <strain evidence="3">EUB1.1</strain>
    </source>
</reference>
<name>A0A6L5GQG5_9FIRM</name>
<keyword evidence="1" id="KW-0812">Transmembrane</keyword>
<evidence type="ECO:0000313" key="4">
    <source>
        <dbReference type="Proteomes" id="UP000473648"/>
    </source>
</evidence>
<accession>A0A6L5GQG5</accession>
<protein>
    <submittedName>
        <fullName evidence="3">YcxB family protein</fullName>
    </submittedName>
</protein>
<dbReference type="AlphaFoldDB" id="A0A6L5GQG5"/>
<keyword evidence="1" id="KW-1133">Transmembrane helix</keyword>
<dbReference type="EMBL" id="VOGB01000004">
    <property type="protein sequence ID" value="MQM72491.1"/>
    <property type="molecule type" value="Genomic_DNA"/>
</dbReference>
<keyword evidence="1" id="KW-0472">Membrane</keyword>
<feature type="transmembrane region" description="Helical" evidence="1">
    <location>
        <begin position="70"/>
        <end position="91"/>
    </location>
</feature>
<evidence type="ECO:0000313" key="3">
    <source>
        <dbReference type="EMBL" id="MQM72491.1"/>
    </source>
</evidence>
<evidence type="ECO:0000259" key="2">
    <source>
        <dbReference type="Pfam" id="PF14317"/>
    </source>
</evidence>
<evidence type="ECO:0000256" key="1">
    <source>
        <dbReference type="SAM" id="Phobius"/>
    </source>
</evidence>
<dbReference type="Pfam" id="PF14317">
    <property type="entry name" value="YcxB"/>
    <property type="match status" value="1"/>
</dbReference>
<proteinExistence type="predicted"/>